<keyword evidence="5" id="KW-0472">Membrane</keyword>
<sequence>MTAAAAGAGAPGPATGVAVRDDEPSLVRRRRPGRRIPAGALLLVLAAALVLSLLVRTVLVQAFSIPSDSMDPTLVPGERVVVLRSAVAGDISRGDVVVFDGAGTFAPAPEPATGPARIGEAAGVLLGFRPGEVDFVKRVVGLPGDRVTCCDDTGRITVNGEPLEEPYVHPGDAPSEVRFDIEVPAGRLWLMGDHRSDSADSRAHLGDPGGGTVAVDDVIGRVVAVTWPLSALRTVAAGGER</sequence>
<feature type="transmembrane region" description="Helical" evidence="5">
    <location>
        <begin position="38"/>
        <end position="59"/>
    </location>
</feature>
<evidence type="ECO:0000313" key="8">
    <source>
        <dbReference type="EMBL" id="GAA4965333.1"/>
    </source>
</evidence>
<dbReference type="InterPro" id="IPR019756">
    <property type="entry name" value="Pept_S26A_signal_pept_1_Ser-AS"/>
</dbReference>
<proteinExistence type="inferred from homology"/>
<dbReference type="InterPro" id="IPR019533">
    <property type="entry name" value="Peptidase_S26"/>
</dbReference>
<dbReference type="Proteomes" id="UP001501195">
    <property type="component" value="Unassembled WGS sequence"/>
</dbReference>
<dbReference type="NCBIfam" id="TIGR02227">
    <property type="entry name" value="sigpep_I_bact"/>
    <property type="match status" value="1"/>
</dbReference>
<evidence type="ECO:0000256" key="4">
    <source>
        <dbReference type="ARBA" id="ARBA00022801"/>
    </source>
</evidence>
<evidence type="ECO:0000313" key="9">
    <source>
        <dbReference type="Proteomes" id="UP001501195"/>
    </source>
</evidence>
<name>A0ABP9HA17_9ACTN</name>
<comment type="caution">
    <text evidence="8">The sequence shown here is derived from an EMBL/GenBank/DDBJ whole genome shotgun (WGS) entry which is preliminary data.</text>
</comment>
<organism evidence="8 9">
    <name type="scientific">Kineococcus glutinatus</name>
    <dbReference type="NCBI Taxonomy" id="1070872"/>
    <lineage>
        <taxon>Bacteria</taxon>
        <taxon>Bacillati</taxon>
        <taxon>Actinomycetota</taxon>
        <taxon>Actinomycetes</taxon>
        <taxon>Kineosporiales</taxon>
        <taxon>Kineosporiaceae</taxon>
        <taxon>Kineococcus</taxon>
    </lineage>
</organism>
<dbReference type="EMBL" id="BAABIL010000057">
    <property type="protein sequence ID" value="GAA4965333.1"/>
    <property type="molecule type" value="Genomic_DNA"/>
</dbReference>
<dbReference type="PANTHER" id="PTHR43390:SF1">
    <property type="entry name" value="CHLOROPLAST PROCESSING PEPTIDASE"/>
    <property type="match status" value="1"/>
</dbReference>
<dbReference type="PANTHER" id="PTHR43390">
    <property type="entry name" value="SIGNAL PEPTIDASE I"/>
    <property type="match status" value="1"/>
</dbReference>
<keyword evidence="5" id="KW-1133">Transmembrane helix</keyword>
<evidence type="ECO:0000256" key="6">
    <source>
        <dbReference type="SAM" id="MobiDB-lite"/>
    </source>
</evidence>
<dbReference type="InterPro" id="IPR000223">
    <property type="entry name" value="Pept_S26A_signal_pept_1"/>
</dbReference>
<comment type="catalytic activity">
    <reaction evidence="5">
        <text>Cleavage of hydrophobic, N-terminal signal or leader sequences from secreted and periplasmic proteins.</text>
        <dbReference type="EC" id="3.4.21.89"/>
    </reaction>
</comment>
<dbReference type="InterPro" id="IPR036286">
    <property type="entry name" value="LexA/Signal_pep-like_sf"/>
</dbReference>
<feature type="domain" description="Peptidase S26" evidence="7">
    <location>
        <begin position="42"/>
        <end position="227"/>
    </location>
</feature>
<dbReference type="Pfam" id="PF10502">
    <property type="entry name" value="Peptidase_S26"/>
    <property type="match status" value="1"/>
</dbReference>
<accession>A0ABP9HA17</accession>
<dbReference type="RefSeq" id="WP_345710806.1">
    <property type="nucleotide sequence ID" value="NZ_BAABIL010000057.1"/>
</dbReference>
<protein>
    <recommendedName>
        <fullName evidence="5">Signal peptidase I</fullName>
        <ecNumber evidence="5">3.4.21.89</ecNumber>
    </recommendedName>
</protein>
<evidence type="ECO:0000256" key="5">
    <source>
        <dbReference type="RuleBase" id="RU362042"/>
    </source>
</evidence>
<dbReference type="CDD" id="cd06530">
    <property type="entry name" value="S26_SPase_I"/>
    <property type="match status" value="1"/>
</dbReference>
<evidence type="ECO:0000256" key="2">
    <source>
        <dbReference type="ARBA" id="ARBA00009370"/>
    </source>
</evidence>
<dbReference type="Gene3D" id="2.10.109.10">
    <property type="entry name" value="Umud Fragment, subunit A"/>
    <property type="match status" value="1"/>
</dbReference>
<feature type="region of interest" description="Disordered" evidence="6">
    <location>
        <begin position="1"/>
        <end position="24"/>
    </location>
</feature>
<keyword evidence="3 5" id="KW-0645">Protease</keyword>
<dbReference type="PROSITE" id="PS00501">
    <property type="entry name" value="SPASE_I_1"/>
    <property type="match status" value="1"/>
</dbReference>
<dbReference type="SUPFAM" id="SSF51306">
    <property type="entry name" value="LexA/Signal peptidase"/>
    <property type="match status" value="1"/>
</dbReference>
<evidence type="ECO:0000256" key="1">
    <source>
        <dbReference type="ARBA" id="ARBA00004401"/>
    </source>
</evidence>
<dbReference type="PRINTS" id="PR00727">
    <property type="entry name" value="LEADERPTASE"/>
</dbReference>
<comment type="similarity">
    <text evidence="2 5">Belongs to the peptidase S26 family.</text>
</comment>
<keyword evidence="4 5" id="KW-0378">Hydrolase</keyword>
<evidence type="ECO:0000256" key="3">
    <source>
        <dbReference type="ARBA" id="ARBA00022670"/>
    </source>
</evidence>
<evidence type="ECO:0000259" key="7">
    <source>
        <dbReference type="Pfam" id="PF10502"/>
    </source>
</evidence>
<keyword evidence="9" id="KW-1185">Reference proteome</keyword>
<dbReference type="EC" id="3.4.21.89" evidence="5"/>
<gene>
    <name evidence="8" type="ORF">GCM10023225_05610</name>
</gene>
<reference evidence="9" key="1">
    <citation type="journal article" date="2019" name="Int. J. Syst. Evol. Microbiol.">
        <title>The Global Catalogue of Microorganisms (GCM) 10K type strain sequencing project: providing services to taxonomists for standard genome sequencing and annotation.</title>
        <authorList>
            <consortium name="The Broad Institute Genomics Platform"/>
            <consortium name="The Broad Institute Genome Sequencing Center for Infectious Disease"/>
            <person name="Wu L."/>
            <person name="Ma J."/>
        </authorList>
    </citation>
    <scope>NUCLEOTIDE SEQUENCE [LARGE SCALE GENOMIC DNA]</scope>
    <source>
        <strain evidence="9">JCM 18126</strain>
    </source>
</reference>
<feature type="compositionally biased region" description="Low complexity" evidence="6">
    <location>
        <begin position="1"/>
        <end position="18"/>
    </location>
</feature>
<comment type="subcellular location">
    <subcellularLocation>
        <location evidence="1">Cell membrane</location>
        <topology evidence="1">Single-pass type II membrane protein</topology>
    </subcellularLocation>
    <subcellularLocation>
        <location evidence="5">Membrane</location>
        <topology evidence="5">Single-pass type II membrane protein</topology>
    </subcellularLocation>
</comment>
<keyword evidence="5" id="KW-0812">Transmembrane</keyword>